<name>A0A7X3S781_9HYPH</name>
<feature type="transmembrane region" description="Helical" evidence="1">
    <location>
        <begin position="337"/>
        <end position="356"/>
    </location>
</feature>
<keyword evidence="3" id="KW-1185">Reference proteome</keyword>
<proteinExistence type="predicted"/>
<accession>A0A7X3S781</accession>
<evidence type="ECO:0000313" key="2">
    <source>
        <dbReference type="EMBL" id="MXN64516.1"/>
    </source>
</evidence>
<keyword evidence="1" id="KW-1133">Transmembrane helix</keyword>
<dbReference type="RefSeq" id="WP_160774727.1">
    <property type="nucleotide sequence ID" value="NZ_WUMV01000002.1"/>
</dbReference>
<keyword evidence="1" id="KW-0812">Transmembrane</keyword>
<keyword evidence="1" id="KW-0472">Membrane</keyword>
<dbReference type="AlphaFoldDB" id="A0A7X3S781"/>
<feature type="transmembrane region" description="Helical" evidence="1">
    <location>
        <begin position="301"/>
        <end position="325"/>
    </location>
</feature>
<gene>
    <name evidence="2" type="ORF">GR183_06330</name>
</gene>
<feature type="transmembrane region" description="Helical" evidence="1">
    <location>
        <begin position="193"/>
        <end position="218"/>
    </location>
</feature>
<evidence type="ECO:0000256" key="1">
    <source>
        <dbReference type="SAM" id="Phobius"/>
    </source>
</evidence>
<feature type="transmembrane region" description="Helical" evidence="1">
    <location>
        <begin position="238"/>
        <end position="259"/>
    </location>
</feature>
<dbReference type="Proteomes" id="UP000433101">
    <property type="component" value="Unassembled WGS sequence"/>
</dbReference>
<feature type="transmembrane region" description="Helical" evidence="1">
    <location>
        <begin position="271"/>
        <end position="289"/>
    </location>
</feature>
<dbReference type="EMBL" id="WUMV01000002">
    <property type="protein sequence ID" value="MXN64516.1"/>
    <property type="molecule type" value="Genomic_DNA"/>
</dbReference>
<protein>
    <submittedName>
        <fullName evidence="2">DUF4173 domain-containing protein</fullName>
    </submittedName>
</protein>
<feature type="transmembrane region" description="Helical" evidence="1">
    <location>
        <begin position="152"/>
        <end position="172"/>
    </location>
</feature>
<comment type="caution">
    <text evidence="2">The sequence shown here is derived from an EMBL/GenBank/DDBJ whole genome shotgun (WGS) entry which is preliminary data.</text>
</comment>
<dbReference type="Pfam" id="PF13687">
    <property type="entry name" value="DUF4153"/>
    <property type="match status" value="1"/>
</dbReference>
<sequence>MLVLAAGVLLANRLRATWRERILAASVLVLSLCPAAEAITPLSVIIGAGGVALFVLKMTGNGRVAPPVLASRMTILLTAGLSRIGRHRKRWRRPHHLNTLKNLGAASASWLAPMGLGLVFVVIFSEANPIFWSWVSVLDPRSLLASLEPRRLLFWVLLGIFLSPFVRVPAFVRARIESEDIHILPESWFVETAFIVRSLVVLNAVFALQTVLDMIYLWGGAQLPEGVSPAADAQKAAYLLVVSALLAAGFVLLATRNAAEGAMSRLVRKLIYLWIAQNVVLIFSAILRLDLYVETFSLTRLRLAAFIWMGLVVAGLVLIVLRLVLSRSNRWLVNANLIALAIALYGCSIVDLNRIIADYNVVHSREVSGRGGALDRNYLCGLGASALPAIDTFLAGRKKERRGGWVMLDLANCAETLRRELHRGSGDWRSWTFRKHRLRDDLAMLM</sequence>
<dbReference type="InterPro" id="IPR025291">
    <property type="entry name" value="DUF4153"/>
</dbReference>
<organism evidence="2 3">
    <name type="scientific">Stappia sediminis</name>
    <dbReference type="NCBI Taxonomy" id="2692190"/>
    <lineage>
        <taxon>Bacteria</taxon>
        <taxon>Pseudomonadati</taxon>
        <taxon>Pseudomonadota</taxon>
        <taxon>Alphaproteobacteria</taxon>
        <taxon>Hyphomicrobiales</taxon>
        <taxon>Stappiaceae</taxon>
        <taxon>Stappia</taxon>
    </lineage>
</organism>
<evidence type="ECO:0000313" key="3">
    <source>
        <dbReference type="Proteomes" id="UP000433101"/>
    </source>
</evidence>
<feature type="transmembrane region" description="Helical" evidence="1">
    <location>
        <begin position="103"/>
        <end position="124"/>
    </location>
</feature>
<reference evidence="2 3" key="1">
    <citation type="submission" date="2019-12" db="EMBL/GenBank/DDBJ databases">
        <authorList>
            <person name="Li M."/>
        </authorList>
    </citation>
    <scope>NUCLEOTIDE SEQUENCE [LARGE SCALE GENOMIC DNA]</scope>
    <source>
        <strain evidence="2 3">GBMRC 2046</strain>
    </source>
</reference>